<evidence type="ECO:0000313" key="3">
    <source>
        <dbReference type="Proteomes" id="UP000186465"/>
    </source>
</evidence>
<accession>A0A1Q5PMC7</accession>
<organism evidence="2 3">
    <name type="scientific">Boudabousia marimammalium</name>
    <dbReference type="NCBI Taxonomy" id="156892"/>
    <lineage>
        <taxon>Bacteria</taxon>
        <taxon>Bacillati</taxon>
        <taxon>Actinomycetota</taxon>
        <taxon>Actinomycetes</taxon>
        <taxon>Actinomycetales</taxon>
        <taxon>Actinomycetaceae</taxon>
        <taxon>Boudabousia</taxon>
    </lineage>
</organism>
<evidence type="ECO:0000313" key="2">
    <source>
        <dbReference type="EMBL" id="OKL48687.1"/>
    </source>
</evidence>
<gene>
    <name evidence="2" type="ORF">BM477_05685</name>
</gene>
<evidence type="ECO:0000256" key="1">
    <source>
        <dbReference type="SAM" id="MobiDB-lite"/>
    </source>
</evidence>
<dbReference type="EMBL" id="MPDM01000005">
    <property type="protein sequence ID" value="OKL48687.1"/>
    <property type="molecule type" value="Genomic_DNA"/>
</dbReference>
<feature type="compositionally biased region" description="Pro residues" evidence="1">
    <location>
        <begin position="368"/>
        <end position="378"/>
    </location>
</feature>
<feature type="region of interest" description="Disordered" evidence="1">
    <location>
        <begin position="237"/>
        <end position="269"/>
    </location>
</feature>
<protein>
    <recommendedName>
        <fullName evidence="4">RAMA domain-containing protein</fullName>
    </recommendedName>
</protein>
<dbReference type="AlphaFoldDB" id="A0A1Q5PMC7"/>
<reference evidence="3" key="1">
    <citation type="submission" date="2016-11" db="EMBL/GenBank/DDBJ databases">
        <title>Actinomyces gypaetusis sp. nov. isolated from Gypaetus barbatus in Qinghai Tibet Plateau China.</title>
        <authorList>
            <person name="Meng X."/>
        </authorList>
    </citation>
    <scope>NUCLEOTIDE SEQUENCE [LARGE SCALE GENOMIC DNA]</scope>
    <source>
        <strain evidence="3">DSM 15383</strain>
    </source>
</reference>
<feature type="region of interest" description="Disordered" evidence="1">
    <location>
        <begin position="341"/>
        <end position="411"/>
    </location>
</feature>
<name>A0A1Q5PMC7_9ACTO</name>
<proteinExistence type="predicted"/>
<dbReference type="OrthoDB" id="5149322at2"/>
<dbReference type="RefSeq" id="WP_075361716.1">
    <property type="nucleotide sequence ID" value="NZ_MPDM01000005.1"/>
</dbReference>
<sequence length="552" mass="60058">MALFEFTDGRFKPAQLGKPADSSTLSATLRTIRTNVLDILPRPLFPVAWLSGEDEPPRLIGVDGSGQVVCIYVVEYLGSQQMVSVLAKLNETRMLGWNELSELYEGGQAAFRTRVTEFRSRVPTSTPSGPRLIVVAAEVENTLRSAIEVLATSGIEVNEINVREMEDGRQIVQVKSISPSLWGYSQRLLRRSGRPIPVRSRSYSNQEVYALIGQITAATEEQITPPPVKETDLVEVSDKSADQLSSSALLGHSPSALNPSQPQIPRRSRHEGSILPPVQVAEKIAAAEAPQAEPTPAHGVLNEAISSLVEAASVKETSSPAGAAEPESAAPLSMFERAAQAAFKRRHQSQTPAARPRVMPTRRASKPTPAPVQSPVPAPQKRTHRGDVLSHRGSIPSRRALSHATVDEPEATTRPIALPRRKQLTREQRYQQSLALIAEAVGMEVPLIAMVEGSHFTAQLGTNGLIFTGQSSTPDPAIALYELSEKMFPNAWEIWRIGHEAGPSLAEAYSEITGMIHDQELENPEELAPHLGLQSSIGITPARTRSFPSRRH</sequence>
<keyword evidence="3" id="KW-1185">Reference proteome</keyword>
<comment type="caution">
    <text evidence="2">The sequence shown here is derived from an EMBL/GenBank/DDBJ whole genome shotgun (WGS) entry which is preliminary data.</text>
</comment>
<dbReference type="Proteomes" id="UP000186465">
    <property type="component" value="Unassembled WGS sequence"/>
</dbReference>
<dbReference type="STRING" id="156892.BM477_05685"/>
<evidence type="ECO:0008006" key="4">
    <source>
        <dbReference type="Google" id="ProtNLM"/>
    </source>
</evidence>